<dbReference type="EMBL" id="SDRB02003508">
    <property type="protein sequence ID" value="THG17517.1"/>
    <property type="molecule type" value="Genomic_DNA"/>
</dbReference>
<evidence type="ECO:0000256" key="3">
    <source>
        <dbReference type="SAM" id="Phobius"/>
    </source>
</evidence>
<keyword evidence="1" id="KW-0175">Coiled coil</keyword>
<proteinExistence type="predicted"/>
<sequence>MAKKKTTHHNRQDDKPPQNPHHTHQAAMDDASEKLDNLKSLNSILLKEAVERRQQVESLLHSKGFLESELNRSDMEKQGLQSELVLLHDLAAQLELERDLVYGFVGVQVSEQAEVVEKERDGFWREKVEIEGRLLGLEREMKEVVREKSEIEKVRRERESEIGVLKKKLRDLVVEIENERDGSSRLCRERDVLNGRLDAQIEETNGLRLELNEAEKRERKIQEEVEKMKMKYNAVMEEKNERERRIESVLRDKDSIERNLAESNRVIEELKTEIEEIVSEKKGIEEERSLEMMKKKEFETAVGALNEKVVSLQKEEQRLRANVADLEKRYVESVEMEKQMVEKIDVLVKEMKEKERSFESLIEEKGLIKEDLNQSLKGLDDQKRKMDEIVRKKIEIEEAKVRAENEIVEMQREMGELMDDISALEASCRNQTEKNEQLQSVVNRYRDEITQITIERNEDRKGFEDEKKISISLRERVLEMEKKIKETQKVVGQMKAENCNVIEEKNELESRCDMLMKEIATLENSLLKVRKEFDDMKAKVEAANAKSEHVLKMLRNTGGIVCLSKDGIGLTEYNGIIDEEQVGEEVKPYVAELEAIQNAFKNRDAKVEGMKQQLVILQNSVAEARKGKNFWTLVSSATTIFAAASVAYVARIR</sequence>
<gene>
    <name evidence="5" type="ORF">TEA_011429</name>
    <name evidence="4" type="ORF">TEA_012045</name>
</gene>
<feature type="transmembrane region" description="Helical" evidence="3">
    <location>
        <begin position="630"/>
        <end position="650"/>
    </location>
</feature>
<feature type="coiled-coil region" evidence="1">
    <location>
        <begin position="127"/>
        <end position="157"/>
    </location>
</feature>
<feature type="coiled-coil region" evidence="1">
    <location>
        <begin position="197"/>
        <end position="546"/>
    </location>
</feature>
<reference evidence="4 6" key="1">
    <citation type="journal article" date="2018" name="Proc. Natl. Acad. Sci. U.S.A.">
        <title>Draft genome sequence of Camellia sinensis var. sinensis provides insights into the evolution of the tea genome and tea quality.</title>
        <authorList>
            <person name="Wei C."/>
            <person name="Yang H."/>
            <person name="Wang S."/>
            <person name="Zhao J."/>
            <person name="Liu C."/>
            <person name="Gao L."/>
            <person name="Xia E."/>
            <person name="Lu Y."/>
            <person name="Tai Y."/>
            <person name="She G."/>
            <person name="Sun J."/>
            <person name="Cao H."/>
            <person name="Tong W."/>
            <person name="Gao Q."/>
            <person name="Li Y."/>
            <person name="Deng W."/>
            <person name="Jiang X."/>
            <person name="Wang W."/>
            <person name="Chen Q."/>
            <person name="Zhang S."/>
            <person name="Li H."/>
            <person name="Wu J."/>
            <person name="Wang P."/>
            <person name="Li P."/>
            <person name="Shi C."/>
            <person name="Zheng F."/>
            <person name="Jian J."/>
            <person name="Huang B."/>
            <person name="Shan D."/>
            <person name="Shi M."/>
            <person name="Fang C."/>
            <person name="Yue Y."/>
            <person name="Li F."/>
            <person name="Li D."/>
            <person name="Wei S."/>
            <person name="Han B."/>
            <person name="Jiang C."/>
            <person name="Yin Y."/>
            <person name="Xia T."/>
            <person name="Zhang Z."/>
            <person name="Bennetzen J.L."/>
            <person name="Zhao S."/>
            <person name="Wan X."/>
        </authorList>
    </citation>
    <scope>NUCLEOTIDE SEQUENCE [LARGE SCALE GENOMIC DNA]</scope>
    <source>
        <strain evidence="6">cv. Shuchazao</strain>
        <tissue evidence="4">Leaf</tissue>
    </source>
</reference>
<protein>
    <submittedName>
        <fullName evidence="4">Uncharacterized protein</fullName>
    </submittedName>
</protein>
<evidence type="ECO:0000313" key="6">
    <source>
        <dbReference type="Proteomes" id="UP000306102"/>
    </source>
</evidence>
<evidence type="ECO:0000313" key="4">
    <source>
        <dbReference type="EMBL" id="THG15524.1"/>
    </source>
</evidence>
<keyword evidence="3" id="KW-0812">Transmembrane</keyword>
<organism evidence="4 6">
    <name type="scientific">Camellia sinensis var. sinensis</name>
    <name type="common">China tea</name>
    <dbReference type="NCBI Taxonomy" id="542762"/>
    <lineage>
        <taxon>Eukaryota</taxon>
        <taxon>Viridiplantae</taxon>
        <taxon>Streptophyta</taxon>
        <taxon>Embryophyta</taxon>
        <taxon>Tracheophyta</taxon>
        <taxon>Spermatophyta</taxon>
        <taxon>Magnoliopsida</taxon>
        <taxon>eudicotyledons</taxon>
        <taxon>Gunneridae</taxon>
        <taxon>Pentapetalae</taxon>
        <taxon>asterids</taxon>
        <taxon>Ericales</taxon>
        <taxon>Theaceae</taxon>
        <taxon>Camellia</taxon>
    </lineage>
</organism>
<dbReference type="AlphaFoldDB" id="A0A4S4EHN0"/>
<keyword evidence="3" id="KW-1133">Transmembrane helix</keyword>
<evidence type="ECO:0000256" key="2">
    <source>
        <dbReference type="SAM" id="MobiDB-lite"/>
    </source>
</evidence>
<keyword evidence="6" id="KW-1185">Reference proteome</keyword>
<dbReference type="EMBL" id="SDRB02004677">
    <property type="protein sequence ID" value="THG15524.1"/>
    <property type="molecule type" value="Genomic_DNA"/>
</dbReference>
<dbReference type="Gene3D" id="1.20.5.1700">
    <property type="match status" value="1"/>
</dbReference>
<dbReference type="Proteomes" id="UP000306102">
    <property type="component" value="Unassembled WGS sequence"/>
</dbReference>
<evidence type="ECO:0000256" key="1">
    <source>
        <dbReference type="SAM" id="Coils"/>
    </source>
</evidence>
<feature type="region of interest" description="Disordered" evidence="2">
    <location>
        <begin position="1"/>
        <end position="34"/>
    </location>
</feature>
<reference evidence="4" key="2">
    <citation type="submission" date="2019-04" db="EMBL/GenBank/DDBJ databases">
        <authorList>
            <person name="Wei C."/>
            <person name="Yang H."/>
            <person name="Wang S."/>
            <person name="Gao L."/>
            <person name="Liu C."/>
            <person name="Zhao J."/>
            <person name="Xia E."/>
            <person name="Wan X."/>
        </authorList>
    </citation>
    <scope>NUCLEOTIDE SEQUENCE</scope>
    <source>
        <tissue evidence="4">Leaf</tissue>
    </source>
</reference>
<evidence type="ECO:0000313" key="5">
    <source>
        <dbReference type="EMBL" id="THG17517.1"/>
    </source>
</evidence>
<comment type="caution">
    <text evidence="4">The sequence shown here is derived from an EMBL/GenBank/DDBJ whole genome shotgun (WGS) entry which is preliminary data.</text>
</comment>
<name>A0A4S4EHN0_CAMSN</name>
<keyword evidence="3" id="KW-0472">Membrane</keyword>
<accession>A0A4S4EHN0</accession>